<evidence type="ECO:0000256" key="1">
    <source>
        <dbReference type="SAM" id="Phobius"/>
    </source>
</evidence>
<dbReference type="EMBL" id="CP060713">
    <property type="protein sequence ID" value="QNN54085.1"/>
    <property type="molecule type" value="Genomic_DNA"/>
</dbReference>
<sequence length="383" mass="39521">MSDRAILDELDRVLESRPLAPTDPALVIRLGARARRRRRAGAVAGVASLLAVGGVLSATQLVGRSADEPSPAFGDPGGRVSLVASGGPRDGYPDLVVSSQGRQWVTITGFGWPIAGMAPVSGADGTVSFPEISKVDAETMCLPMLRQAAPLVPDSAWQHSEGWIDDFPSRAGLVASYEAEHHGRTYSAACTLPGDFSPRHRPDLSQVPSSDDDHQVLRQCSYQGHVDFRAWRVGAADRVGRTLSAALVSPDGFVARCALSSDPAQRLTQVSATPTDAASAAGPYLYGGQGSDLLTLAGSAGADVTSLEVSVGGATRVVPVFDGVFAAVVPVPGGAPGADTVLRALDADGHESGVARTSSDNPPADMLVPVECFTSVETGDDGC</sequence>
<keyword evidence="1" id="KW-0812">Transmembrane</keyword>
<keyword evidence="3" id="KW-1185">Reference proteome</keyword>
<organism evidence="2 3">
    <name type="scientific">Nocardioides mesophilus</name>
    <dbReference type="NCBI Taxonomy" id="433659"/>
    <lineage>
        <taxon>Bacteria</taxon>
        <taxon>Bacillati</taxon>
        <taxon>Actinomycetota</taxon>
        <taxon>Actinomycetes</taxon>
        <taxon>Propionibacteriales</taxon>
        <taxon>Nocardioidaceae</taxon>
        <taxon>Nocardioides</taxon>
    </lineage>
</organism>
<keyword evidence="1" id="KW-0472">Membrane</keyword>
<protein>
    <submittedName>
        <fullName evidence="2">Uncharacterized protein</fullName>
    </submittedName>
</protein>
<evidence type="ECO:0000313" key="2">
    <source>
        <dbReference type="EMBL" id="QNN54085.1"/>
    </source>
</evidence>
<gene>
    <name evidence="2" type="ORF">H9L09_06830</name>
</gene>
<reference evidence="2 3" key="1">
    <citation type="submission" date="2020-08" db="EMBL/GenBank/DDBJ databases">
        <title>Genome sequence of Nocardioides mesophilus KACC 16243T.</title>
        <authorList>
            <person name="Hyun D.-W."/>
            <person name="Bae J.-W."/>
        </authorList>
    </citation>
    <scope>NUCLEOTIDE SEQUENCE [LARGE SCALE GENOMIC DNA]</scope>
    <source>
        <strain evidence="2 3">KACC 16243</strain>
    </source>
</reference>
<proteinExistence type="predicted"/>
<accession>A0A7G9RER0</accession>
<dbReference type="KEGG" id="nmes:H9L09_06830"/>
<feature type="transmembrane region" description="Helical" evidence="1">
    <location>
        <begin position="40"/>
        <end position="62"/>
    </location>
</feature>
<dbReference type="AlphaFoldDB" id="A0A7G9RER0"/>
<dbReference type="RefSeq" id="WP_187579926.1">
    <property type="nucleotide sequence ID" value="NZ_CP060713.1"/>
</dbReference>
<keyword evidence="1" id="KW-1133">Transmembrane helix</keyword>
<evidence type="ECO:0000313" key="3">
    <source>
        <dbReference type="Proteomes" id="UP000515947"/>
    </source>
</evidence>
<dbReference type="Proteomes" id="UP000515947">
    <property type="component" value="Chromosome"/>
</dbReference>
<name>A0A7G9RER0_9ACTN</name>